<accession>A0AAU7VJ17</accession>
<dbReference type="EC" id="2.1.3.15" evidence="19"/>
<evidence type="ECO:0000256" key="9">
    <source>
        <dbReference type="ARBA" id="ARBA00022723"/>
    </source>
</evidence>
<feature type="zinc finger region" description="C4-type" evidence="20">
    <location>
        <begin position="47"/>
        <end position="69"/>
    </location>
</feature>
<dbReference type="Gene3D" id="3.90.226.10">
    <property type="entry name" value="2-enoyl-CoA Hydratase, Chain A, domain 1"/>
    <property type="match status" value="2"/>
</dbReference>
<gene>
    <name evidence="20 23" type="primary">accD</name>
    <name evidence="19" type="synonym">accA</name>
    <name evidence="23" type="ORF">PRVXT_002134</name>
</gene>
<evidence type="ECO:0000256" key="7">
    <source>
        <dbReference type="ARBA" id="ARBA00022516"/>
    </source>
</evidence>
<evidence type="ECO:0000256" key="1">
    <source>
        <dbReference type="ARBA" id="ARBA00004496"/>
    </source>
</evidence>
<dbReference type="GO" id="GO:0006633">
    <property type="term" value="P:fatty acid biosynthetic process"/>
    <property type="evidence" value="ECO:0007669"/>
    <property type="project" value="UniProtKB-KW"/>
</dbReference>
<evidence type="ECO:0000256" key="6">
    <source>
        <dbReference type="ARBA" id="ARBA00022490"/>
    </source>
</evidence>
<feature type="binding site" evidence="20">
    <location>
        <position position="47"/>
    </location>
    <ligand>
        <name>Zn(2+)</name>
        <dbReference type="ChEBI" id="CHEBI:29105"/>
    </ligand>
</feature>
<comment type="similarity">
    <text evidence="4">In the N-terminal section; belongs to the AccD/PCCB family.</text>
</comment>
<feature type="binding site" evidence="20">
    <location>
        <position position="66"/>
    </location>
    <ligand>
        <name>Zn(2+)</name>
        <dbReference type="ChEBI" id="CHEBI:29105"/>
    </ligand>
</feature>
<keyword evidence="14 19" id="KW-0067">ATP-binding</keyword>
<dbReference type="HAMAP" id="MF_01395">
    <property type="entry name" value="AcetylCoA_CT_beta"/>
    <property type="match status" value="1"/>
</dbReference>
<reference evidence="23" key="2">
    <citation type="submission" date="2024-06" db="EMBL/GenBank/DDBJ databases">
        <authorList>
            <person name="Petrova K.O."/>
            <person name="Toshchakov S.V."/>
            <person name="Boltjanskaja Y.V."/>
            <person name="Kevbrin V."/>
        </authorList>
    </citation>
    <scope>NUCLEOTIDE SEQUENCE</scope>
    <source>
        <strain evidence="23">Z-910T</strain>
    </source>
</reference>
<dbReference type="SUPFAM" id="SSF52096">
    <property type="entry name" value="ClpP/crotonase"/>
    <property type="match status" value="2"/>
</dbReference>
<dbReference type="GO" id="GO:0008270">
    <property type="term" value="F:zinc ion binding"/>
    <property type="evidence" value="ECO:0007669"/>
    <property type="project" value="UniProtKB-UniRule"/>
</dbReference>
<dbReference type="GO" id="GO:0003989">
    <property type="term" value="F:acetyl-CoA carboxylase activity"/>
    <property type="evidence" value="ECO:0007669"/>
    <property type="project" value="InterPro"/>
</dbReference>
<dbReference type="GO" id="GO:0005524">
    <property type="term" value="F:ATP binding"/>
    <property type="evidence" value="ECO:0007669"/>
    <property type="project" value="UniProtKB-KW"/>
</dbReference>
<dbReference type="Pfam" id="PF17848">
    <property type="entry name" value="Zn_ribbon_ACC"/>
    <property type="match status" value="1"/>
</dbReference>
<keyword evidence="7 19" id="KW-0444">Lipid biosynthesis</keyword>
<keyword evidence="9 20" id="KW-0479">Metal-binding</keyword>
<dbReference type="PRINTS" id="PR01069">
    <property type="entry name" value="ACCCTRFRASEA"/>
</dbReference>
<keyword evidence="12 19" id="KW-0276">Fatty acid metabolism</keyword>
<protein>
    <recommendedName>
        <fullName evidence="19 20">Multifunctional fusion protein</fullName>
    </recommendedName>
    <domain>
        <recommendedName>
            <fullName evidence="19">Acetyl-coenzyme A carboxylase carboxyl transferase subunit alpha</fullName>
            <shortName evidence="19">ACCase subunit alpha</shortName>
            <shortName evidence="19">Acetyl-CoA carboxylase carboxyltransferase subunit alpha</shortName>
            <ecNumber evidence="19">2.1.3.15</ecNumber>
        </recommendedName>
    </domain>
    <domain>
        <recommendedName>
            <fullName evidence="20">Acetyl-coenzyme A carboxylase carboxyl transferase subunit beta</fullName>
            <shortName evidence="20">ACCase subunit beta</shortName>
            <shortName evidence="20">Acetyl-CoA carboxylase carboxyltransferase subunit beta</shortName>
        </recommendedName>
    </domain>
</protein>
<keyword evidence="23" id="KW-0436">Ligase</keyword>
<sequence>MFKRLFKKTKYITVSPDKLEGYKSQNAKSDEKQALKPNIPTGMWLKCNRCGQVIYKKDLEGTYKVCGFCTYHIRLSARERIEQVIDQGTWTEINENIKSQNPLDFEGYPEKVAALEEKTGLNEAVVSGIGKINGQSAVLCVMDSRFMMGSMGSVVGEKITRAAEKAIEEKLPLIVFTASGGARMQEGIFSLMQMAKVSAAISKLNEAGLLYIPVLTDPTTGGVTASFAMLGDIIISEPKALIGFAGKRVIEQTINQKLPEGFQSAEFLLEKGFIDKIIHREDLKDTLGKILEMHSNNKFELTTTESNQTSNNKVSQSVTPFEKVKLARKLARPTSLDFIEEIFDGFIELHGDRYFGDDGCVIGGLAYLNGIVVTVIGQQKGRNLKENIKRNFGMPNPEGYRKALRLMKQAEKFNRPVICFADTPGAYCGIGAEERGQGEAIAQNLTQMAALKTPILSIVIGEGGSGGALALTVADEVYMLEHAIYSVLSPEGFASILWKDASRAQEAANIMGITAQDLKKFGIIEKIIPEPSGDASISPKETAKLIKYNIVKGLENKLEEDVNSLLEKRYNKFRKIGQYVES</sequence>
<evidence type="ECO:0000259" key="22">
    <source>
        <dbReference type="PROSITE" id="PS50989"/>
    </source>
</evidence>
<evidence type="ECO:0000313" key="23">
    <source>
        <dbReference type="EMBL" id="XBX74110.1"/>
    </source>
</evidence>
<evidence type="ECO:0000256" key="17">
    <source>
        <dbReference type="ARBA" id="ARBA00025280"/>
    </source>
</evidence>
<evidence type="ECO:0000256" key="8">
    <source>
        <dbReference type="ARBA" id="ARBA00022679"/>
    </source>
</evidence>
<dbReference type="RefSeq" id="WP_350342868.1">
    <property type="nucleotide sequence ID" value="NZ_CP158367.1"/>
</dbReference>
<dbReference type="GO" id="GO:2001295">
    <property type="term" value="P:malonyl-CoA biosynthetic process"/>
    <property type="evidence" value="ECO:0007669"/>
    <property type="project" value="UniProtKB-UniRule"/>
</dbReference>
<evidence type="ECO:0000256" key="5">
    <source>
        <dbReference type="ARBA" id="ARBA00011664"/>
    </source>
</evidence>
<dbReference type="NCBIfam" id="TIGR00515">
    <property type="entry name" value="accD"/>
    <property type="match status" value="1"/>
</dbReference>
<dbReference type="InterPro" id="IPR001095">
    <property type="entry name" value="Acetyl_CoA_COase_a_su"/>
</dbReference>
<evidence type="ECO:0000256" key="3">
    <source>
        <dbReference type="ARBA" id="ARBA00006276"/>
    </source>
</evidence>
<dbReference type="PANTHER" id="PTHR42853:SF3">
    <property type="entry name" value="ACETYL-COENZYME A CARBOXYLASE CARBOXYL TRANSFERASE SUBUNIT ALPHA, CHLOROPLASTIC"/>
    <property type="match status" value="1"/>
</dbReference>
<proteinExistence type="inferred from homology"/>
<comment type="pathway">
    <text evidence="2 19">Lipid metabolism; malonyl-CoA biosynthesis; malonyl-CoA from acetyl-CoA: step 1/1.</text>
</comment>
<organism evidence="23">
    <name type="scientific">Proteinivorax tanatarense</name>
    <dbReference type="NCBI Taxonomy" id="1260629"/>
    <lineage>
        <taxon>Bacteria</taxon>
        <taxon>Bacillati</taxon>
        <taxon>Bacillota</taxon>
        <taxon>Clostridia</taxon>
        <taxon>Eubacteriales</taxon>
        <taxon>Proteinivoracaceae</taxon>
        <taxon>Proteinivorax</taxon>
    </lineage>
</organism>
<dbReference type="HAMAP" id="MF_00823">
    <property type="entry name" value="AcetylCoA_CT_alpha"/>
    <property type="match status" value="1"/>
</dbReference>
<keyword evidence="16 19" id="KW-0275">Fatty acid biosynthesis</keyword>
<dbReference type="PANTHER" id="PTHR42853">
    <property type="entry name" value="ACETYL-COENZYME A CARBOXYLASE CARBOXYL TRANSFERASE SUBUNIT ALPHA"/>
    <property type="match status" value="1"/>
</dbReference>
<dbReference type="GO" id="GO:0009317">
    <property type="term" value="C:acetyl-CoA carboxylase complex"/>
    <property type="evidence" value="ECO:0007669"/>
    <property type="project" value="InterPro"/>
</dbReference>
<evidence type="ECO:0000256" key="15">
    <source>
        <dbReference type="ARBA" id="ARBA00023098"/>
    </source>
</evidence>
<dbReference type="PROSITE" id="PS50980">
    <property type="entry name" value="COA_CT_NTER"/>
    <property type="match status" value="1"/>
</dbReference>
<comment type="similarity">
    <text evidence="20">Belongs to the AccD/PCCB family.</text>
</comment>
<evidence type="ECO:0000256" key="11">
    <source>
        <dbReference type="ARBA" id="ARBA00022771"/>
    </source>
</evidence>
<comment type="similarity">
    <text evidence="19">Belongs to the AccA family.</text>
</comment>
<dbReference type="Pfam" id="PF03255">
    <property type="entry name" value="ACCA"/>
    <property type="match status" value="1"/>
</dbReference>
<keyword evidence="6 19" id="KW-0963">Cytoplasm</keyword>
<dbReference type="GO" id="GO:0016743">
    <property type="term" value="F:carboxyl- or carbamoyltransferase activity"/>
    <property type="evidence" value="ECO:0007669"/>
    <property type="project" value="UniProtKB-UniRule"/>
</dbReference>
<dbReference type="AlphaFoldDB" id="A0AAU7VJ17"/>
<dbReference type="EMBL" id="CP158367">
    <property type="protein sequence ID" value="XBX74110.1"/>
    <property type="molecule type" value="Genomic_DNA"/>
</dbReference>
<feature type="binding site" evidence="20">
    <location>
        <position position="69"/>
    </location>
    <ligand>
        <name>Zn(2+)</name>
        <dbReference type="ChEBI" id="CHEBI:29105"/>
    </ligand>
</feature>
<comment type="subcellular location">
    <subcellularLocation>
        <location evidence="1 19">Cytoplasm</location>
    </subcellularLocation>
</comment>
<feature type="domain" description="CoA carboxyltransferase N-terminal" evidence="21">
    <location>
        <begin position="43"/>
        <end position="309"/>
    </location>
</feature>
<comment type="similarity">
    <text evidence="3">In the C-terminal section; belongs to the AccA family.</text>
</comment>
<dbReference type="PROSITE" id="PS50989">
    <property type="entry name" value="COA_CT_CTER"/>
    <property type="match status" value="1"/>
</dbReference>
<evidence type="ECO:0000256" key="14">
    <source>
        <dbReference type="ARBA" id="ARBA00022840"/>
    </source>
</evidence>
<evidence type="ECO:0000256" key="20">
    <source>
        <dbReference type="HAMAP-Rule" id="MF_01395"/>
    </source>
</evidence>
<keyword evidence="15 19" id="KW-0443">Lipid metabolism</keyword>
<keyword evidence="8 19" id="KW-0808">Transferase</keyword>
<name>A0AAU7VJ17_9FIRM</name>
<reference evidence="23" key="1">
    <citation type="journal article" date="2013" name="Extremophiles">
        <title>Proteinivorax tanatarense gen. nov., sp. nov., an anaerobic, haloalkaliphilic, proteolytic bacterium isolated from a decaying algal bloom, and proposal of Proteinivoraceae fam. nov.</title>
        <authorList>
            <person name="Kevbrin V."/>
            <person name="Boltyanskaya Y."/>
            <person name="Zhilina T."/>
            <person name="Kolganova T."/>
            <person name="Lavrentjeva E."/>
            <person name="Kuznetsov B."/>
        </authorList>
    </citation>
    <scope>NUCLEOTIDE SEQUENCE</scope>
    <source>
        <strain evidence="23">Z-910T</strain>
    </source>
</reference>
<comment type="cofactor">
    <cofactor evidence="20">
        <name>Zn(2+)</name>
        <dbReference type="ChEBI" id="CHEBI:29105"/>
    </cofactor>
    <text evidence="20">Binds 1 zinc ion per subunit.</text>
</comment>
<keyword evidence="10 19" id="KW-0547">Nucleotide-binding</keyword>
<dbReference type="NCBIfam" id="NF041504">
    <property type="entry name" value="AccA_sub"/>
    <property type="match status" value="1"/>
</dbReference>
<dbReference type="InterPro" id="IPR011763">
    <property type="entry name" value="COA_CT_C"/>
</dbReference>
<evidence type="ECO:0000256" key="10">
    <source>
        <dbReference type="ARBA" id="ARBA00022741"/>
    </source>
</evidence>
<evidence type="ECO:0000256" key="16">
    <source>
        <dbReference type="ARBA" id="ARBA00023160"/>
    </source>
</evidence>
<dbReference type="InterPro" id="IPR041010">
    <property type="entry name" value="Znf-ACC"/>
</dbReference>
<evidence type="ECO:0000256" key="2">
    <source>
        <dbReference type="ARBA" id="ARBA00004956"/>
    </source>
</evidence>
<dbReference type="InterPro" id="IPR011762">
    <property type="entry name" value="COA_CT_N"/>
</dbReference>
<dbReference type="InterPro" id="IPR000438">
    <property type="entry name" value="Acetyl_CoA_COase_Trfase_b_su"/>
</dbReference>
<comment type="catalytic activity">
    <reaction evidence="18 19">
        <text>N(6)-carboxybiotinyl-L-lysyl-[protein] + acetyl-CoA = N(6)-biotinyl-L-lysyl-[protein] + malonyl-CoA</text>
        <dbReference type="Rhea" id="RHEA:54728"/>
        <dbReference type="Rhea" id="RHEA-COMP:10505"/>
        <dbReference type="Rhea" id="RHEA-COMP:10506"/>
        <dbReference type="ChEBI" id="CHEBI:57288"/>
        <dbReference type="ChEBI" id="CHEBI:57384"/>
        <dbReference type="ChEBI" id="CHEBI:83144"/>
        <dbReference type="ChEBI" id="CHEBI:83145"/>
        <dbReference type="EC" id="2.1.3.15"/>
    </reaction>
</comment>
<evidence type="ECO:0000256" key="19">
    <source>
        <dbReference type="HAMAP-Rule" id="MF_00823"/>
    </source>
</evidence>
<feature type="domain" description="CoA carboxyltransferase C-terminal" evidence="22">
    <location>
        <begin position="309"/>
        <end position="556"/>
    </location>
</feature>
<dbReference type="InterPro" id="IPR029045">
    <property type="entry name" value="ClpP/crotonase-like_dom_sf"/>
</dbReference>
<comment type="subunit">
    <text evidence="19">Acetyl-CoA carboxylase is a heterohexamer composed of biotin carboxyl carrier protein (AccB), biotin carboxylase (AccC) and two subunits each of ACCase subunit alpha (AccA) and ACCase subunit beta (AccD).</text>
</comment>
<keyword evidence="13 20" id="KW-0862">Zinc</keyword>
<evidence type="ECO:0000256" key="13">
    <source>
        <dbReference type="ARBA" id="ARBA00022833"/>
    </source>
</evidence>
<evidence type="ECO:0000259" key="21">
    <source>
        <dbReference type="PROSITE" id="PS50980"/>
    </source>
</evidence>
<comment type="function">
    <text evidence="17 20">Component of the acetyl coenzyme A carboxylase (ACC) complex. Biotin carboxylase (BC) catalyzes the carboxylation of biotin on its carrier protein (BCCP) and then the CO(2) group is transferred by the transcarboxylase to acetyl-CoA to form malonyl-CoA.</text>
</comment>
<comment type="function">
    <text evidence="19">Component of the acetyl coenzyme A carboxylase (ACC) complex. First, biotin carboxylase catalyzes the carboxylation of biotin on its carrier protein (BCCP) and then the CO(2) group is transferred by the carboxyltransferase to acetyl-CoA to form malonyl-CoA.</text>
</comment>
<evidence type="ECO:0000256" key="18">
    <source>
        <dbReference type="ARBA" id="ARBA00049152"/>
    </source>
</evidence>
<feature type="binding site" evidence="20">
    <location>
        <position position="50"/>
    </location>
    <ligand>
        <name>Zn(2+)</name>
        <dbReference type="ChEBI" id="CHEBI:29105"/>
    </ligand>
</feature>
<comment type="subunit">
    <text evidence="5">Acetyl-CoA carboxylase is a heterotetramer composed of biotin carboxyl carrier protein (AccB), biotin carboxylase (AccC) and two subunits of ACCase subunit beta/alpha.</text>
</comment>
<evidence type="ECO:0000256" key="4">
    <source>
        <dbReference type="ARBA" id="ARBA00010284"/>
    </source>
</evidence>
<dbReference type="NCBIfam" id="NF004344">
    <property type="entry name" value="PRK05724.1"/>
    <property type="match status" value="1"/>
</dbReference>
<evidence type="ECO:0000256" key="12">
    <source>
        <dbReference type="ARBA" id="ARBA00022832"/>
    </source>
</evidence>
<keyword evidence="11 20" id="KW-0863">Zinc-finger</keyword>
<dbReference type="NCBIfam" id="TIGR00513">
    <property type="entry name" value="accA"/>
    <property type="match status" value="1"/>
</dbReference>